<reference evidence="1 2" key="1">
    <citation type="submission" date="2009-03" db="EMBL/GenBank/DDBJ databases">
        <title>Comparison of the complete genome sequences of Rhodococcus erythropolis PR4 and Rhodococcus opacus B4.</title>
        <authorList>
            <person name="Takarada H."/>
            <person name="Sekine M."/>
            <person name="Hosoyama A."/>
            <person name="Yamada R."/>
            <person name="Fujisawa T."/>
            <person name="Omata S."/>
            <person name="Shimizu A."/>
            <person name="Tsukatani N."/>
            <person name="Tanikawa S."/>
            <person name="Fujita N."/>
            <person name="Harayama S."/>
        </authorList>
    </citation>
    <scope>NUCLEOTIDE SEQUENCE [LARGE SCALE GENOMIC DNA]</scope>
    <source>
        <strain evidence="1 2">B4</strain>
    </source>
</reference>
<protein>
    <recommendedName>
        <fullName evidence="3">SnoaL-like domain-containing protein</fullName>
    </recommendedName>
</protein>
<proteinExistence type="predicted"/>
<dbReference type="EMBL" id="AP011115">
    <property type="protein sequence ID" value="BAH51259.1"/>
    <property type="molecule type" value="Genomic_DNA"/>
</dbReference>
<dbReference type="PATRIC" id="fig|632772.20.peg.3147"/>
<dbReference type="SUPFAM" id="SSF54427">
    <property type="entry name" value="NTF2-like"/>
    <property type="match status" value="1"/>
</dbReference>
<organism evidence="1 2">
    <name type="scientific">Rhodococcus opacus (strain B4)</name>
    <dbReference type="NCBI Taxonomy" id="632772"/>
    <lineage>
        <taxon>Bacteria</taxon>
        <taxon>Bacillati</taxon>
        <taxon>Actinomycetota</taxon>
        <taxon>Actinomycetes</taxon>
        <taxon>Mycobacteriales</taxon>
        <taxon>Nocardiaceae</taxon>
        <taxon>Rhodococcus</taxon>
    </lineage>
</organism>
<dbReference type="InterPro" id="IPR032710">
    <property type="entry name" value="NTF2-like_dom_sf"/>
</dbReference>
<sequence length="113" mass="12838">MSTTQHHDAFQARLDEMSTAMDAQDLDTLLAYYDDALVFIENGKEMDKAGLEDFVREMWTGESAFSVKFVGMHTCDDVLAATLKPRRLLWGRRARTSRFTGRCSSPTRSISPR</sequence>
<dbReference type="OrthoDB" id="3828232at2"/>
<accession>C1B6F6</accession>
<evidence type="ECO:0008006" key="3">
    <source>
        <dbReference type="Google" id="ProtNLM"/>
    </source>
</evidence>
<dbReference type="STRING" id="632772.ROP_30120"/>
<dbReference type="KEGG" id="rop:ROP_30120"/>
<dbReference type="AlphaFoldDB" id="C1B6F6"/>
<dbReference type="Proteomes" id="UP000002212">
    <property type="component" value="Chromosome"/>
</dbReference>
<dbReference type="HOGENOM" id="CLU_2131587_0_0_11"/>
<dbReference type="RefSeq" id="WP_012690215.1">
    <property type="nucleotide sequence ID" value="NC_012522.1"/>
</dbReference>
<gene>
    <name evidence="1" type="ordered locus">ROP_30120</name>
</gene>
<evidence type="ECO:0000313" key="1">
    <source>
        <dbReference type="EMBL" id="BAH51259.1"/>
    </source>
</evidence>
<name>C1B6F6_RHOOB</name>
<dbReference type="Gene3D" id="3.10.450.50">
    <property type="match status" value="1"/>
</dbReference>
<evidence type="ECO:0000313" key="2">
    <source>
        <dbReference type="Proteomes" id="UP000002212"/>
    </source>
</evidence>